<feature type="chain" id="PRO_5025028490" description="HORMA domain-containing protein" evidence="3">
    <location>
        <begin position="35"/>
        <end position="394"/>
    </location>
</feature>
<sequence length="394" mass="44155">MPPRPPPLSTPHSLHTHLLSFLTLSIHTILHARGLYPQDTFLLTRAFNFPVPQNRHPQLCAYINSCVAALTPHLQAGTIDSLSVVIYSDAPFGGEIQILERYMFSLSRFPTIPISERFTEFEFRAAGDPNEIRNVDVEEELRATLRKLAYSAGKLEDLRNPEDCTWGVVMEMKENTGGEGNAPIGHPQPFEPALAELQIPSPRANVDIKGKGKAKESKPEDTSTSRVGRARGGAKSTAIRAVEVGEFIMEAWIEEGTAKFEPRDSQEEGQQYHEPEYLTNLKVPKPSFHTTNMDEMIVKSRMAQRISRPHLKIIPGIPNNLPNKAKGKGKGKKKRPPTPKQLSPYHKSHPIPPHSSEKSEVRISPPLNAIRFSLFECVADFPSHIWMRNHEVII</sequence>
<dbReference type="InterPro" id="IPR036570">
    <property type="entry name" value="HORMA_dom_sf"/>
</dbReference>
<dbReference type="SUPFAM" id="SSF56019">
    <property type="entry name" value="The spindle assembly checkpoint protein mad2"/>
    <property type="match status" value="1"/>
</dbReference>
<feature type="region of interest" description="Disordered" evidence="2">
    <location>
        <begin position="205"/>
        <end position="233"/>
    </location>
</feature>
<feature type="compositionally biased region" description="Basic and acidic residues" evidence="2">
    <location>
        <begin position="206"/>
        <end position="223"/>
    </location>
</feature>
<comment type="similarity">
    <text evidence="1">Belongs to the MAD2 family.</text>
</comment>
<feature type="region of interest" description="Disordered" evidence="2">
    <location>
        <begin position="313"/>
        <end position="360"/>
    </location>
</feature>
<gene>
    <name evidence="5" type="ORF">EYC80_002012</name>
</gene>
<evidence type="ECO:0000313" key="6">
    <source>
        <dbReference type="Proteomes" id="UP000326757"/>
    </source>
</evidence>
<dbReference type="Gene3D" id="3.30.900.10">
    <property type="entry name" value="HORMA domain"/>
    <property type="match status" value="1"/>
</dbReference>
<evidence type="ECO:0000256" key="1">
    <source>
        <dbReference type="ARBA" id="ARBA00010348"/>
    </source>
</evidence>
<evidence type="ECO:0000259" key="4">
    <source>
        <dbReference type="PROSITE" id="PS50815"/>
    </source>
</evidence>
<dbReference type="AlphaFoldDB" id="A0A5N6K6S1"/>
<name>A0A5N6K6S1_MONLA</name>
<keyword evidence="3" id="KW-0732">Signal</keyword>
<reference evidence="5 6" key="1">
    <citation type="submission" date="2019-06" db="EMBL/GenBank/DDBJ databases">
        <title>Genome Sequence of the Brown Rot Fungal Pathogen Monilinia laxa.</title>
        <authorList>
            <person name="De Miccolis Angelini R.M."/>
            <person name="Landi L."/>
            <person name="Abate D."/>
            <person name="Pollastro S."/>
            <person name="Romanazzi G."/>
            <person name="Faretra F."/>
        </authorList>
    </citation>
    <scope>NUCLEOTIDE SEQUENCE [LARGE SCALE GENOMIC DNA]</scope>
    <source>
        <strain evidence="5 6">Mlax316</strain>
    </source>
</reference>
<accession>A0A5N6K6S1</accession>
<evidence type="ECO:0000256" key="3">
    <source>
        <dbReference type="SAM" id="SignalP"/>
    </source>
</evidence>
<dbReference type="InterPro" id="IPR003511">
    <property type="entry name" value="HORMA_dom"/>
</dbReference>
<organism evidence="5 6">
    <name type="scientific">Monilinia laxa</name>
    <name type="common">Brown rot fungus</name>
    <name type="synonym">Sclerotinia laxa</name>
    <dbReference type="NCBI Taxonomy" id="61186"/>
    <lineage>
        <taxon>Eukaryota</taxon>
        <taxon>Fungi</taxon>
        <taxon>Dikarya</taxon>
        <taxon>Ascomycota</taxon>
        <taxon>Pezizomycotina</taxon>
        <taxon>Leotiomycetes</taxon>
        <taxon>Helotiales</taxon>
        <taxon>Sclerotiniaceae</taxon>
        <taxon>Monilinia</taxon>
    </lineage>
</organism>
<evidence type="ECO:0000313" key="5">
    <source>
        <dbReference type="EMBL" id="KAB8298281.1"/>
    </source>
</evidence>
<dbReference type="GO" id="GO:0016035">
    <property type="term" value="C:zeta DNA polymerase complex"/>
    <property type="evidence" value="ECO:0007669"/>
    <property type="project" value="TreeGrafter"/>
</dbReference>
<dbReference type="PROSITE" id="PS50815">
    <property type="entry name" value="HORMA"/>
    <property type="match status" value="1"/>
</dbReference>
<feature type="domain" description="HORMA" evidence="4">
    <location>
        <begin position="12"/>
        <end position="241"/>
    </location>
</feature>
<dbReference type="PANTHER" id="PTHR11842:SF10">
    <property type="entry name" value="MITOTIC SPINDLE ASSEMBLY CHECKPOINT PROTEIN MAD2B"/>
    <property type="match status" value="1"/>
</dbReference>
<dbReference type="EMBL" id="VIGI01000007">
    <property type="protein sequence ID" value="KAB8298281.1"/>
    <property type="molecule type" value="Genomic_DNA"/>
</dbReference>
<dbReference type="InterPro" id="IPR045091">
    <property type="entry name" value="Mad2-like"/>
</dbReference>
<dbReference type="PANTHER" id="PTHR11842">
    <property type="entry name" value="MITOTIC SPINDLE ASSEMBLY CHECKPOINT PROTEIN MAD2"/>
    <property type="match status" value="1"/>
</dbReference>
<keyword evidence="6" id="KW-1185">Reference proteome</keyword>
<dbReference type="OrthoDB" id="21254at2759"/>
<feature type="compositionally biased region" description="Basic residues" evidence="2">
    <location>
        <begin position="325"/>
        <end position="337"/>
    </location>
</feature>
<dbReference type="Pfam" id="PF02301">
    <property type="entry name" value="HORMA"/>
    <property type="match status" value="1"/>
</dbReference>
<proteinExistence type="inferred from homology"/>
<feature type="signal peptide" evidence="3">
    <location>
        <begin position="1"/>
        <end position="34"/>
    </location>
</feature>
<protein>
    <recommendedName>
        <fullName evidence="4">HORMA domain-containing protein</fullName>
    </recommendedName>
</protein>
<comment type="caution">
    <text evidence="5">The sequence shown here is derived from an EMBL/GenBank/DDBJ whole genome shotgun (WGS) entry which is preliminary data.</text>
</comment>
<dbReference type="Proteomes" id="UP000326757">
    <property type="component" value="Unassembled WGS sequence"/>
</dbReference>
<evidence type="ECO:0000256" key="2">
    <source>
        <dbReference type="SAM" id="MobiDB-lite"/>
    </source>
</evidence>